<name>A0A1X1V6T8_MYCGS</name>
<accession>A0A1X1V6T8</accession>
<comment type="caution">
    <text evidence="1">The sequence shown here is derived from an EMBL/GenBank/DDBJ whole genome shotgun (WGS) entry which is preliminary data.</text>
</comment>
<dbReference type="RefSeq" id="WP_036410470.1">
    <property type="nucleotide sequence ID" value="NZ_LQOX01000127.1"/>
</dbReference>
<evidence type="ECO:0008006" key="3">
    <source>
        <dbReference type="Google" id="ProtNLM"/>
    </source>
</evidence>
<dbReference type="EMBL" id="LQOX01000127">
    <property type="protein sequence ID" value="ORV64806.1"/>
    <property type="molecule type" value="Genomic_DNA"/>
</dbReference>
<sequence length="96" mass="10735">MERPATVQMLLDHVALLARARLRWRQSRLHDALTDYQNCGRTLSEHGFTNPGFAHWRADAAQVLFEVGEVSRARELAAVSPTPTANSAYSTAASWR</sequence>
<proteinExistence type="predicted"/>
<keyword evidence="2" id="KW-1185">Reference proteome</keyword>
<dbReference type="AlphaFoldDB" id="A0A1X1V6T8"/>
<organism evidence="1 2">
    <name type="scientific">Mycobacterium gastri</name>
    <dbReference type="NCBI Taxonomy" id="1777"/>
    <lineage>
        <taxon>Bacteria</taxon>
        <taxon>Bacillati</taxon>
        <taxon>Actinomycetota</taxon>
        <taxon>Actinomycetes</taxon>
        <taxon>Mycobacteriales</taxon>
        <taxon>Mycobacteriaceae</taxon>
        <taxon>Mycobacterium</taxon>
    </lineage>
</organism>
<evidence type="ECO:0000313" key="2">
    <source>
        <dbReference type="Proteomes" id="UP000193738"/>
    </source>
</evidence>
<protein>
    <recommendedName>
        <fullName evidence="3">Bacterial transcriptional activator domain-containing protein</fullName>
    </recommendedName>
</protein>
<gene>
    <name evidence="1" type="ORF">AWC07_14130</name>
</gene>
<dbReference type="Proteomes" id="UP000193738">
    <property type="component" value="Unassembled WGS sequence"/>
</dbReference>
<reference evidence="1 2" key="1">
    <citation type="submission" date="2016-01" db="EMBL/GenBank/DDBJ databases">
        <title>The new phylogeny of the genus Mycobacterium.</title>
        <authorList>
            <person name="Tarcisio F."/>
            <person name="Conor M."/>
            <person name="Antonella G."/>
            <person name="Elisabetta G."/>
            <person name="Giulia F.S."/>
            <person name="Sara T."/>
            <person name="Anna F."/>
            <person name="Clotilde B."/>
            <person name="Roberto B."/>
            <person name="Veronica D.S."/>
            <person name="Fabio R."/>
            <person name="Monica P."/>
            <person name="Olivier J."/>
            <person name="Enrico T."/>
            <person name="Nicola S."/>
        </authorList>
    </citation>
    <scope>NUCLEOTIDE SEQUENCE [LARGE SCALE GENOMIC DNA]</scope>
    <source>
        <strain evidence="1 2">DSM 43505</strain>
    </source>
</reference>
<evidence type="ECO:0000313" key="1">
    <source>
        <dbReference type="EMBL" id="ORV64806.1"/>
    </source>
</evidence>